<dbReference type="GO" id="GO:0004096">
    <property type="term" value="F:catalase activity"/>
    <property type="evidence" value="ECO:0007669"/>
    <property type="project" value="UniProtKB-EC"/>
</dbReference>
<dbReference type="Proteomes" id="UP001274830">
    <property type="component" value="Unassembled WGS sequence"/>
</dbReference>
<evidence type="ECO:0000313" key="2">
    <source>
        <dbReference type="EMBL" id="KAK3672825.1"/>
    </source>
</evidence>
<accession>A0AAE1BYI8</accession>
<dbReference type="AlphaFoldDB" id="A0AAE1BYI8"/>
<dbReference type="Gene3D" id="3.40.50.880">
    <property type="match status" value="1"/>
</dbReference>
<feature type="region of interest" description="Disordered" evidence="1">
    <location>
        <begin position="21"/>
        <end position="48"/>
    </location>
</feature>
<keyword evidence="2" id="KW-0575">Peroxidase</keyword>
<protein>
    <submittedName>
        <fullName evidence="2">Catalase 1</fullName>
        <ecNumber evidence="2">1.11.1.6</ecNumber>
    </submittedName>
</protein>
<dbReference type="EC" id="1.11.1.6" evidence="2"/>
<keyword evidence="2" id="KW-0560">Oxidoreductase</keyword>
<evidence type="ECO:0000313" key="3">
    <source>
        <dbReference type="Proteomes" id="UP001274830"/>
    </source>
</evidence>
<organism evidence="2 3">
    <name type="scientific">Recurvomyces mirabilis</name>
    <dbReference type="NCBI Taxonomy" id="574656"/>
    <lineage>
        <taxon>Eukaryota</taxon>
        <taxon>Fungi</taxon>
        <taxon>Dikarya</taxon>
        <taxon>Ascomycota</taxon>
        <taxon>Pezizomycotina</taxon>
        <taxon>Dothideomycetes</taxon>
        <taxon>Dothideomycetidae</taxon>
        <taxon>Mycosphaerellales</taxon>
        <taxon>Teratosphaeriaceae</taxon>
        <taxon>Recurvomyces</taxon>
    </lineage>
</organism>
<comment type="caution">
    <text evidence="2">The sequence shown here is derived from an EMBL/GenBank/DDBJ whole genome shotgun (WGS) entry which is preliminary data.</text>
</comment>
<gene>
    <name evidence="2" type="primary">cat1</name>
    <name evidence="2" type="ORF">LTR78_007411</name>
</gene>
<name>A0AAE1BYI8_9PEZI</name>
<reference evidence="2" key="1">
    <citation type="submission" date="2023-07" db="EMBL/GenBank/DDBJ databases">
        <title>Black Yeasts Isolated from many extreme environments.</title>
        <authorList>
            <person name="Coleine C."/>
            <person name="Stajich J.E."/>
            <person name="Selbmann L."/>
        </authorList>
    </citation>
    <scope>NUCLEOTIDE SEQUENCE</scope>
    <source>
        <strain evidence="2">CCFEE 5485</strain>
    </source>
</reference>
<dbReference type="InterPro" id="IPR029062">
    <property type="entry name" value="Class_I_gatase-like"/>
</dbReference>
<sequence>MTKRLSEIDLELAQQVADLAGAPVPQEAGPENHGKKAKGLSQTEAIAPGSKGATIATRRVALTIADGPMHSHTMAWLQHSRQVERFLSPLCPKRIQSLLQPNSFKEAFQMAKGVEDFVDAYTFALAQHKNFDREMQGFPTMVAY</sequence>
<evidence type="ECO:0000256" key="1">
    <source>
        <dbReference type="SAM" id="MobiDB-lite"/>
    </source>
</evidence>
<proteinExistence type="predicted"/>
<dbReference type="InterPro" id="IPR043156">
    <property type="entry name" value="Catalase_clade2_helical"/>
</dbReference>
<dbReference type="Gene3D" id="1.20.1370.20">
    <property type="match status" value="1"/>
</dbReference>
<dbReference type="EMBL" id="JAUTXT010000030">
    <property type="protein sequence ID" value="KAK3672825.1"/>
    <property type="molecule type" value="Genomic_DNA"/>
</dbReference>
<keyword evidence="3" id="KW-1185">Reference proteome</keyword>